<dbReference type="InterPro" id="IPR041916">
    <property type="entry name" value="Anti_sigma_zinc_sf"/>
</dbReference>
<keyword evidence="2" id="KW-0804">Transcription</keyword>
<evidence type="ECO:0000259" key="4">
    <source>
        <dbReference type="Pfam" id="PF13490"/>
    </source>
</evidence>
<dbReference type="AlphaFoldDB" id="A0A934SN65"/>
<dbReference type="Gene3D" id="1.10.10.1320">
    <property type="entry name" value="Anti-sigma factor, zinc-finger domain"/>
    <property type="match status" value="1"/>
</dbReference>
<evidence type="ECO:0000313" key="5">
    <source>
        <dbReference type="EMBL" id="MBK4346043.1"/>
    </source>
</evidence>
<feature type="transmembrane region" description="Helical" evidence="3">
    <location>
        <begin position="85"/>
        <end position="109"/>
    </location>
</feature>
<dbReference type="Pfam" id="PF13490">
    <property type="entry name" value="zf-HC2"/>
    <property type="match status" value="1"/>
</dbReference>
<keyword evidence="1" id="KW-0805">Transcription regulation</keyword>
<evidence type="ECO:0000256" key="3">
    <source>
        <dbReference type="SAM" id="Phobius"/>
    </source>
</evidence>
<comment type="caution">
    <text evidence="5">The sequence shown here is derived from an EMBL/GenBank/DDBJ whole genome shotgun (WGS) entry which is preliminary data.</text>
</comment>
<evidence type="ECO:0000256" key="2">
    <source>
        <dbReference type="ARBA" id="ARBA00023163"/>
    </source>
</evidence>
<keyword evidence="6" id="KW-1185">Reference proteome</keyword>
<organism evidence="5 6">
    <name type="scientific">Lacisediminihabitans changchengi</name>
    <dbReference type="NCBI Taxonomy" id="2787634"/>
    <lineage>
        <taxon>Bacteria</taxon>
        <taxon>Bacillati</taxon>
        <taxon>Actinomycetota</taxon>
        <taxon>Actinomycetes</taxon>
        <taxon>Micrococcales</taxon>
        <taxon>Microbacteriaceae</taxon>
        <taxon>Lacisediminihabitans</taxon>
    </lineage>
</organism>
<evidence type="ECO:0000256" key="1">
    <source>
        <dbReference type="ARBA" id="ARBA00023015"/>
    </source>
</evidence>
<feature type="domain" description="Putative zinc-finger" evidence="4">
    <location>
        <begin position="12"/>
        <end position="37"/>
    </location>
</feature>
<dbReference type="RefSeq" id="WP_200554410.1">
    <property type="nucleotide sequence ID" value="NZ_JAEPES010000001.1"/>
</dbReference>
<dbReference type="Proteomes" id="UP000636458">
    <property type="component" value="Unassembled WGS sequence"/>
</dbReference>
<dbReference type="EMBL" id="JAEPES010000001">
    <property type="protein sequence ID" value="MBK4346043.1"/>
    <property type="molecule type" value="Genomic_DNA"/>
</dbReference>
<evidence type="ECO:0000313" key="6">
    <source>
        <dbReference type="Proteomes" id="UP000636458"/>
    </source>
</evidence>
<sequence>MSDDVYSDWDAAYVLGALSAEERGEYERHLAECPSCAAALAELAGIPGLLATVPAEEAIRETPRPIPVPDTLWPRMLRSARRRRLRTRAAIGGGAVLVAAAVAALVFALPTLTAPLPAPAPSSTVAEPVARTVALKPVVPSALRASIRVVSEGWGTRIDMDCSYGLKDGATPGYGGGQQQDFDYAMYVTDARGRSIEVATWSAGPGTSAEPSGTTSLAADQIRLVEVRSTRDGTVLLRTSL</sequence>
<accession>A0A934SN65</accession>
<reference evidence="5" key="1">
    <citation type="submission" date="2021-01" db="EMBL/GenBank/DDBJ databases">
        <title>Lacisediminihabitans sp. nov. strain G11-30, isolated from Antarctic Soil.</title>
        <authorList>
            <person name="Li J."/>
        </authorList>
    </citation>
    <scope>NUCLEOTIDE SEQUENCE</scope>
    <source>
        <strain evidence="5">G11-30</strain>
    </source>
</reference>
<name>A0A934SN65_9MICO</name>
<dbReference type="InterPro" id="IPR027383">
    <property type="entry name" value="Znf_put"/>
</dbReference>
<proteinExistence type="predicted"/>
<gene>
    <name evidence="5" type="ORF">IV501_00200</name>
</gene>
<keyword evidence="3" id="KW-0472">Membrane</keyword>
<protein>
    <submittedName>
        <fullName evidence="5">Zf-HC2 domain-containing protein</fullName>
    </submittedName>
</protein>
<keyword evidence="3" id="KW-1133">Transmembrane helix</keyword>
<keyword evidence="3" id="KW-0812">Transmembrane</keyword>